<evidence type="ECO:0000256" key="5">
    <source>
        <dbReference type="ARBA" id="ARBA00023015"/>
    </source>
</evidence>
<dbReference type="FunCoup" id="A0A316YW50">
    <property type="interactions" value="219"/>
</dbReference>
<dbReference type="GeneID" id="37040563"/>
<dbReference type="NCBIfam" id="TIGR00625">
    <property type="entry name" value="tfb2"/>
    <property type="match status" value="1"/>
</dbReference>
<evidence type="ECO:0000256" key="7">
    <source>
        <dbReference type="ARBA" id="ARBA00023204"/>
    </source>
</evidence>
<feature type="region of interest" description="Disordered" evidence="10">
    <location>
        <begin position="76"/>
        <end position="96"/>
    </location>
</feature>
<dbReference type="Pfam" id="PF18307">
    <property type="entry name" value="Tfb2_C"/>
    <property type="match status" value="1"/>
</dbReference>
<evidence type="ECO:0000256" key="4">
    <source>
        <dbReference type="ARBA" id="ARBA00022763"/>
    </source>
</evidence>
<dbReference type="GO" id="GO:0001671">
    <property type="term" value="F:ATPase activator activity"/>
    <property type="evidence" value="ECO:0007669"/>
    <property type="project" value="InterPro"/>
</dbReference>
<evidence type="ECO:0000259" key="11">
    <source>
        <dbReference type="Pfam" id="PF18307"/>
    </source>
</evidence>
<dbReference type="OrthoDB" id="413460at2759"/>
<gene>
    <name evidence="12" type="ORF">FA10DRAFT_225557</name>
</gene>
<dbReference type="GO" id="GO:0003690">
    <property type="term" value="F:double-stranded DNA binding"/>
    <property type="evidence" value="ECO:0007669"/>
    <property type="project" value="TreeGrafter"/>
</dbReference>
<dbReference type="Gene3D" id="3.30.70.2610">
    <property type="match status" value="1"/>
</dbReference>
<evidence type="ECO:0000256" key="3">
    <source>
        <dbReference type="ARBA" id="ARBA00007132"/>
    </source>
</evidence>
<dbReference type="Pfam" id="PF03849">
    <property type="entry name" value="Tfb2"/>
    <property type="match status" value="1"/>
</dbReference>
<keyword evidence="4 9" id="KW-0227">DNA damage</keyword>
<dbReference type="FunFam" id="3.30.70.2610:FF:000001">
    <property type="entry name" value="General transcription factor IIH subunit 4"/>
    <property type="match status" value="1"/>
</dbReference>
<evidence type="ECO:0000256" key="2">
    <source>
        <dbReference type="ARBA" id="ARBA00004123"/>
    </source>
</evidence>
<evidence type="ECO:0000313" key="13">
    <source>
        <dbReference type="Proteomes" id="UP000245768"/>
    </source>
</evidence>
<keyword evidence="13" id="KW-1185">Reference proteome</keyword>
<organism evidence="12 13">
    <name type="scientific">Acaromyces ingoldii</name>
    <dbReference type="NCBI Taxonomy" id="215250"/>
    <lineage>
        <taxon>Eukaryota</taxon>
        <taxon>Fungi</taxon>
        <taxon>Dikarya</taxon>
        <taxon>Basidiomycota</taxon>
        <taxon>Ustilaginomycotina</taxon>
        <taxon>Exobasidiomycetes</taxon>
        <taxon>Exobasidiales</taxon>
        <taxon>Cryptobasidiaceae</taxon>
        <taxon>Acaromyces</taxon>
    </lineage>
</organism>
<keyword evidence="6 9" id="KW-0804">Transcription</keyword>
<dbReference type="GO" id="GO:0000439">
    <property type="term" value="C:transcription factor TFIIH core complex"/>
    <property type="evidence" value="ECO:0007669"/>
    <property type="project" value="InterPro"/>
</dbReference>
<evidence type="ECO:0000256" key="10">
    <source>
        <dbReference type="SAM" id="MobiDB-lite"/>
    </source>
</evidence>
<dbReference type="PANTHER" id="PTHR13152:SF0">
    <property type="entry name" value="GENERAL TRANSCRIPTION FACTOR IIH SUBUNIT 4"/>
    <property type="match status" value="1"/>
</dbReference>
<dbReference type="InterPro" id="IPR040662">
    <property type="entry name" value="Tfb2_C"/>
</dbReference>
<feature type="domain" description="Transcription factor Tfb2 C-terminal" evidence="11">
    <location>
        <begin position="413"/>
        <end position="480"/>
    </location>
</feature>
<dbReference type="PANTHER" id="PTHR13152">
    <property type="entry name" value="TFIIH, POLYPEPTIDE 4"/>
    <property type="match status" value="1"/>
</dbReference>
<dbReference type="GO" id="GO:0006366">
    <property type="term" value="P:transcription by RNA polymerase II"/>
    <property type="evidence" value="ECO:0007669"/>
    <property type="project" value="UniProtKB-ARBA"/>
</dbReference>
<evidence type="ECO:0000313" key="12">
    <source>
        <dbReference type="EMBL" id="PWN92888.1"/>
    </source>
</evidence>
<dbReference type="InParanoid" id="A0A316YW50"/>
<sequence>MADAADDDLAPVVRPREQQGGLPTILTHLLTLQARARRELYSHPSNALSIFRLLPPLARHLILVLLFLPNGPNGLPQLPSDDDEGAGTSSKKSKSQRALDEAKELLSDLGIIVEAKQVVSLNGIWTDSLKRALTGGGDHRSFGVPSQPGESQRIPISRLDQYALRSWESILLYMVASIDARTPSKEVLLLLRQAGLMQPEAPRSENLYTMGITSDGFQFLLNDVPTQLWTLLETYLRFLSSERNSTSDVVEHLTFLFTLSSATLGQDYEISALAPSQRGMLEFFRDMGLVYMKNERSRSFYPTRLITTLTSFGATPLIGGGGGTEEERGFVILETNYKVYAYTSNKLRIDVLNLFVHIKSRFPNLVTGVITRDSVKEALSNGIGAEQIIMYLTHHAHPQMFKNDPLLPVTVTDQIRLWEREKRRIRAEEGFLHEEFGSGADFELVRTYADNMRVLLWSDSAKRRMFISKQGNDTVKEFIRRRLIDRAGQSMPLH</sequence>
<reference evidence="12" key="1">
    <citation type="journal article" date="2018" name="Mol. Biol. Evol.">
        <title>Broad Genomic Sampling Reveals a Smut Pathogenic Ancestry of the Fungal Clade Ustilaginomycotina.</title>
        <authorList>
            <person name="Kijpornyongpan T."/>
            <person name="Mondo S.J."/>
            <person name="Barry K."/>
            <person name="Sandor L."/>
            <person name="Lee J."/>
            <person name="Lipzen A."/>
            <person name="Pangilinan J."/>
            <person name="LaButti K."/>
            <person name="Hainaut M."/>
            <person name="Henrissat B."/>
            <person name="Grigoriev I.V."/>
            <person name="Spatafora J.W."/>
            <person name="Aime M.C."/>
        </authorList>
    </citation>
    <scope>NUCLEOTIDE SEQUENCE [LARGE SCALE GENOMIC DNA]</scope>
    <source>
        <strain evidence="12">MCA 4198</strain>
    </source>
</reference>
<name>A0A316YW50_9BASI</name>
<evidence type="ECO:0000256" key="1">
    <source>
        <dbReference type="ARBA" id="ARBA00002817"/>
    </source>
</evidence>
<comment type="similarity">
    <text evidence="3 9">Belongs to the TFB2 family.</text>
</comment>
<dbReference type="EMBL" id="KZ819634">
    <property type="protein sequence ID" value="PWN92888.1"/>
    <property type="molecule type" value="Genomic_DNA"/>
</dbReference>
<proteinExistence type="inferred from homology"/>
<evidence type="ECO:0000256" key="6">
    <source>
        <dbReference type="ARBA" id="ARBA00023163"/>
    </source>
</evidence>
<comment type="function">
    <text evidence="1">Component of the general transcription and DNA repair factor IIH (TFIIH) core complex, which is involved in general and transcription-coupled nucleotide excision repair (NER) of damaged DNA and, when complexed to TFIIK, in RNA transcription by RNA polymerase II. In NER, TFIIH acts by opening DNA around the lesion to allow the excision of the damaged oligonucleotide and its replacement by a new DNA fragment. In transcription, TFIIH has an essential role in transcription initiation. When the pre-initiation complex (PIC) has been established, TFIIH is required for promoter opening and promoter escape. Phosphorylation of the C-terminal tail (CTD) of the largest subunit of RNA polymerase II by the kinase module TFIIK controls the initiation of transcription.</text>
</comment>
<comment type="subcellular location">
    <subcellularLocation>
        <location evidence="2 9">Nucleus</location>
    </subcellularLocation>
</comment>
<dbReference type="AlphaFoldDB" id="A0A316YW50"/>
<comment type="function">
    <text evidence="9">Component of the general transcription and DNA repair factor IIH (TFIIH) core complex which is involved in general and transcription-coupled nucleotide excision repair (NER) of damaged DNA.</text>
</comment>
<protein>
    <recommendedName>
        <fullName evidence="9">RNA polymerase II transcription factor B subunit 2</fullName>
    </recommendedName>
</protein>
<dbReference type="GO" id="GO:0005675">
    <property type="term" value="C:transcription factor TFIIH holo complex"/>
    <property type="evidence" value="ECO:0007669"/>
    <property type="project" value="TreeGrafter"/>
</dbReference>
<keyword evidence="5 9" id="KW-0805">Transcription regulation</keyword>
<dbReference type="GO" id="GO:0006289">
    <property type="term" value="P:nucleotide-excision repair"/>
    <property type="evidence" value="ECO:0007669"/>
    <property type="project" value="InterPro"/>
</dbReference>
<keyword evidence="8 9" id="KW-0539">Nucleus</keyword>
<accession>A0A316YW50</accession>
<keyword evidence="7 9" id="KW-0234">DNA repair</keyword>
<dbReference type="RefSeq" id="XP_025380086.1">
    <property type="nucleotide sequence ID" value="XM_025518647.1"/>
</dbReference>
<evidence type="ECO:0000256" key="9">
    <source>
        <dbReference type="RuleBase" id="RU364024"/>
    </source>
</evidence>
<dbReference type="Proteomes" id="UP000245768">
    <property type="component" value="Unassembled WGS sequence"/>
</dbReference>
<dbReference type="InterPro" id="IPR004598">
    <property type="entry name" value="TFIIH_p52/Tfb2"/>
</dbReference>
<evidence type="ECO:0000256" key="8">
    <source>
        <dbReference type="ARBA" id="ARBA00023242"/>
    </source>
</evidence>
<dbReference type="STRING" id="215250.A0A316YW50"/>